<organism evidence="1 2">
    <name type="scientific">Pseudonocardia ailaonensis</name>
    <dbReference type="NCBI Taxonomy" id="367279"/>
    <lineage>
        <taxon>Bacteria</taxon>
        <taxon>Bacillati</taxon>
        <taxon>Actinomycetota</taxon>
        <taxon>Actinomycetes</taxon>
        <taxon>Pseudonocardiales</taxon>
        <taxon>Pseudonocardiaceae</taxon>
        <taxon>Pseudonocardia</taxon>
    </lineage>
</organism>
<accession>A0ABN2NCY6</accession>
<comment type="caution">
    <text evidence="1">The sequence shown here is derived from an EMBL/GenBank/DDBJ whole genome shotgun (WGS) entry which is preliminary data.</text>
</comment>
<sequence length="161" mass="17340">MDTSRKIAVSKVVGAPAGQVFAVLSDPGRHREIDGAGMLQGVEGEPQPLVAVGQTFAMNMHQDALGDYRMINKVTALMPDARIGWSPALDPGCELAAKLGDMEVGGHTFTYDLSDQGDGTTKVTQTYEWMSVKDEQFLAMLPVVSENQLSASLDRLDEAVR</sequence>
<dbReference type="Proteomes" id="UP001500449">
    <property type="component" value="Unassembled WGS sequence"/>
</dbReference>
<protein>
    <recommendedName>
        <fullName evidence="3">Polyketide cyclase</fullName>
    </recommendedName>
</protein>
<keyword evidence="2" id="KW-1185">Reference proteome</keyword>
<evidence type="ECO:0008006" key="3">
    <source>
        <dbReference type="Google" id="ProtNLM"/>
    </source>
</evidence>
<name>A0ABN2NCY6_9PSEU</name>
<dbReference type="Gene3D" id="3.30.530.20">
    <property type="match status" value="1"/>
</dbReference>
<dbReference type="EMBL" id="BAAAQK010000018">
    <property type="protein sequence ID" value="GAA1863726.1"/>
    <property type="molecule type" value="Genomic_DNA"/>
</dbReference>
<evidence type="ECO:0000313" key="2">
    <source>
        <dbReference type="Proteomes" id="UP001500449"/>
    </source>
</evidence>
<proteinExistence type="predicted"/>
<reference evidence="1 2" key="1">
    <citation type="journal article" date="2019" name="Int. J. Syst. Evol. Microbiol.">
        <title>The Global Catalogue of Microorganisms (GCM) 10K type strain sequencing project: providing services to taxonomists for standard genome sequencing and annotation.</title>
        <authorList>
            <consortium name="The Broad Institute Genomics Platform"/>
            <consortium name="The Broad Institute Genome Sequencing Center for Infectious Disease"/>
            <person name="Wu L."/>
            <person name="Ma J."/>
        </authorList>
    </citation>
    <scope>NUCLEOTIDE SEQUENCE [LARGE SCALE GENOMIC DNA]</scope>
    <source>
        <strain evidence="1 2">JCM 16009</strain>
    </source>
</reference>
<dbReference type="InterPro" id="IPR023393">
    <property type="entry name" value="START-like_dom_sf"/>
</dbReference>
<gene>
    <name evidence="1" type="ORF">GCM10009836_50090</name>
</gene>
<evidence type="ECO:0000313" key="1">
    <source>
        <dbReference type="EMBL" id="GAA1863726.1"/>
    </source>
</evidence>
<dbReference type="SUPFAM" id="SSF55961">
    <property type="entry name" value="Bet v1-like"/>
    <property type="match status" value="1"/>
</dbReference>
<dbReference type="RefSeq" id="WP_344421748.1">
    <property type="nucleotide sequence ID" value="NZ_BAAAQK010000018.1"/>
</dbReference>